<feature type="compositionally biased region" description="Low complexity" evidence="1">
    <location>
        <begin position="14"/>
        <end position="29"/>
    </location>
</feature>
<feature type="compositionally biased region" description="Basic residues" evidence="1">
    <location>
        <begin position="179"/>
        <end position="190"/>
    </location>
</feature>
<proteinExistence type="predicted"/>
<feature type="region of interest" description="Disordered" evidence="1">
    <location>
        <begin position="240"/>
        <end position="264"/>
    </location>
</feature>
<feature type="compositionally biased region" description="Low complexity" evidence="1">
    <location>
        <begin position="157"/>
        <end position="172"/>
    </location>
</feature>
<accession>A0A4U6X417</accession>
<keyword evidence="2" id="KW-0812">Transmembrane</keyword>
<feature type="region of interest" description="Disordered" evidence="1">
    <location>
        <begin position="1"/>
        <end position="41"/>
    </location>
</feature>
<dbReference type="AlphaFoldDB" id="A0A4U6X417"/>
<feature type="region of interest" description="Disordered" evidence="1">
    <location>
        <begin position="157"/>
        <end position="196"/>
    </location>
</feature>
<organism evidence="3 4">
    <name type="scientific">Colletotrichum tanaceti</name>
    <dbReference type="NCBI Taxonomy" id="1306861"/>
    <lineage>
        <taxon>Eukaryota</taxon>
        <taxon>Fungi</taxon>
        <taxon>Dikarya</taxon>
        <taxon>Ascomycota</taxon>
        <taxon>Pezizomycotina</taxon>
        <taxon>Sordariomycetes</taxon>
        <taxon>Hypocreomycetidae</taxon>
        <taxon>Glomerellales</taxon>
        <taxon>Glomerellaceae</taxon>
        <taxon>Colletotrichum</taxon>
        <taxon>Colletotrichum destructivum species complex</taxon>
    </lineage>
</organism>
<name>A0A4U6X417_9PEZI</name>
<feature type="transmembrane region" description="Helical" evidence="2">
    <location>
        <begin position="52"/>
        <end position="75"/>
    </location>
</feature>
<dbReference type="Proteomes" id="UP000310108">
    <property type="component" value="Unassembled WGS sequence"/>
</dbReference>
<gene>
    <name evidence="3" type="ORF">CTA1_1156</name>
</gene>
<reference evidence="3 4" key="1">
    <citation type="journal article" date="2019" name="PLoS ONE">
        <title>Comparative genome analysis indicates high evolutionary potential of pathogenicity genes in Colletotrichum tanaceti.</title>
        <authorList>
            <person name="Lelwala R.V."/>
            <person name="Korhonen P.K."/>
            <person name="Young N.D."/>
            <person name="Scott J.B."/>
            <person name="Ades P.A."/>
            <person name="Gasser R.B."/>
            <person name="Taylor P.W.J."/>
        </authorList>
    </citation>
    <scope>NUCLEOTIDE SEQUENCE [LARGE SCALE GENOMIC DNA]</scope>
    <source>
        <strain evidence="3">BRIP57314</strain>
    </source>
</reference>
<protein>
    <submittedName>
        <fullName evidence="3">Uncharacterized protein</fullName>
    </submittedName>
</protein>
<evidence type="ECO:0000313" key="4">
    <source>
        <dbReference type="Proteomes" id="UP000310108"/>
    </source>
</evidence>
<dbReference type="EMBL" id="PJEX01000501">
    <property type="protein sequence ID" value="TKW49663.1"/>
    <property type="molecule type" value="Genomic_DNA"/>
</dbReference>
<evidence type="ECO:0000313" key="3">
    <source>
        <dbReference type="EMBL" id="TKW49663.1"/>
    </source>
</evidence>
<keyword evidence="4" id="KW-1185">Reference proteome</keyword>
<keyword evidence="2" id="KW-0472">Membrane</keyword>
<evidence type="ECO:0000256" key="2">
    <source>
        <dbReference type="SAM" id="Phobius"/>
    </source>
</evidence>
<keyword evidence="2" id="KW-1133">Transmembrane helix</keyword>
<sequence length="298" mass="32242">MLIPLSSRSDDKTVSSSSSSSSSSPSSSSAPADPVAADFTAPAPGAPSTQTLIILSTVLGAALLLAVALAAYFFIVRRRRRRKQQSAEDFKDACLRDPDLTWDEYARRTRLTRSRILLAEEELRDTIIRKSLQDRASSVTVDPVVAAAAAASAAAASAASGPDSPGSPDAAPVSPPPRTRTRTWHGRNRSKTSIDAEEGEGLLMALRGGDWTEHEARVERTWQLLHKKYPTRRVTLPVEEEGEGVRESGGGLVRPPTIRLKTPPLLSHPMFRGWRPENSAVRHTSLPTELDSIKPAQI</sequence>
<comment type="caution">
    <text evidence="3">The sequence shown here is derived from an EMBL/GenBank/DDBJ whole genome shotgun (WGS) entry which is preliminary data.</text>
</comment>
<evidence type="ECO:0000256" key="1">
    <source>
        <dbReference type="SAM" id="MobiDB-lite"/>
    </source>
</evidence>